<dbReference type="EMBL" id="MDJD01000048">
    <property type="protein sequence ID" value="OEK07407.1"/>
    <property type="molecule type" value="Genomic_DNA"/>
</dbReference>
<proteinExistence type="predicted"/>
<comment type="caution">
    <text evidence="4">The sequence shown here is derived from an EMBL/GenBank/DDBJ whole genome shotgun (WGS) entry which is preliminary data.</text>
</comment>
<gene>
    <name evidence="4" type="ORF">A8C32_18410</name>
</gene>
<evidence type="ECO:0000256" key="2">
    <source>
        <dbReference type="SAM" id="SignalP"/>
    </source>
</evidence>
<keyword evidence="5" id="KW-1185">Reference proteome</keyword>
<feature type="chain" id="PRO_5009186102" description="Secretion system C-terminal sorting domain-containing protein" evidence="2">
    <location>
        <begin position="25"/>
        <end position="255"/>
    </location>
</feature>
<reference evidence="4 5" key="1">
    <citation type="submission" date="2016-05" db="EMBL/GenBank/DDBJ databases">
        <title>Draft Genome Sequence of Algibacter sp. Strain SK-16 Isolated from the Surface Water of Aburatsubo Inlet.</title>
        <authorList>
            <person name="Wong S.-K."/>
            <person name="Yoshizawa S."/>
            <person name="Nakajima Y."/>
            <person name="Ogura Y."/>
            <person name="Tetsuya H."/>
            <person name="Hamasaki K."/>
        </authorList>
    </citation>
    <scope>NUCLEOTIDE SEQUENCE [LARGE SCALE GENOMIC DNA]</scope>
    <source>
        <strain evidence="4 5">SK-16</strain>
    </source>
</reference>
<evidence type="ECO:0000256" key="1">
    <source>
        <dbReference type="ARBA" id="ARBA00022729"/>
    </source>
</evidence>
<evidence type="ECO:0000313" key="5">
    <source>
        <dbReference type="Proteomes" id="UP000095713"/>
    </source>
</evidence>
<name>A0A1E5T7X1_9FLAO</name>
<dbReference type="STRING" id="1849968.A8C32_18410"/>
<dbReference type="Proteomes" id="UP000095713">
    <property type="component" value="Unassembled WGS sequence"/>
</dbReference>
<evidence type="ECO:0000259" key="3">
    <source>
        <dbReference type="Pfam" id="PF18962"/>
    </source>
</evidence>
<evidence type="ECO:0000313" key="4">
    <source>
        <dbReference type="EMBL" id="OEK07407.1"/>
    </source>
</evidence>
<feature type="signal peptide" evidence="2">
    <location>
        <begin position="1"/>
        <end position="24"/>
    </location>
</feature>
<dbReference type="OrthoDB" id="951108at2"/>
<dbReference type="AlphaFoldDB" id="A0A1E5T7X1"/>
<protein>
    <recommendedName>
        <fullName evidence="3">Secretion system C-terminal sorting domain-containing protein</fullName>
    </recommendedName>
</protein>
<keyword evidence="1 2" id="KW-0732">Signal</keyword>
<sequence>MKKKLLKSAFALLIFAGLSTQLNAQSYTFDSGLDGFVAFSSNTVAATTESGRSVMEFVPLSGNFPRIDQTGDIDAGTNVYMKIVMKNTSNATSLRLRARDSGNFWLLMEPDFTAGDTDYKTYNFLITDAADNSPDWTGTVTGLDFQFRDVTTGSAVAITGSIFIDEISFTPTLSSSDITKDDASLKLFPSPANDVLNVNTPKVIEKIEIYNLLGQNILSVKNASSITVGSLVKGIYVAKVFQEGNIVSTKRFFKL</sequence>
<feature type="domain" description="Secretion system C-terminal sorting" evidence="3">
    <location>
        <begin position="187"/>
        <end position="250"/>
    </location>
</feature>
<dbReference type="Pfam" id="PF18962">
    <property type="entry name" value="Por_Secre_tail"/>
    <property type="match status" value="1"/>
</dbReference>
<dbReference type="RefSeq" id="WP_069830896.1">
    <property type="nucleotide sequence ID" value="NZ_MDJD01000048.1"/>
</dbReference>
<accession>A0A1E5T7X1</accession>
<organism evidence="4 5">
    <name type="scientific">Flavivirga aquatica</name>
    <dbReference type="NCBI Taxonomy" id="1849968"/>
    <lineage>
        <taxon>Bacteria</taxon>
        <taxon>Pseudomonadati</taxon>
        <taxon>Bacteroidota</taxon>
        <taxon>Flavobacteriia</taxon>
        <taxon>Flavobacteriales</taxon>
        <taxon>Flavobacteriaceae</taxon>
        <taxon>Flavivirga</taxon>
    </lineage>
</organism>
<dbReference type="InterPro" id="IPR026444">
    <property type="entry name" value="Secre_tail"/>
</dbReference>
<dbReference type="NCBIfam" id="TIGR04183">
    <property type="entry name" value="Por_Secre_tail"/>
    <property type="match status" value="1"/>
</dbReference>